<evidence type="ECO:0000313" key="12">
    <source>
        <dbReference type="Proteomes" id="UP000053664"/>
    </source>
</evidence>
<feature type="compositionally biased region" description="Polar residues" evidence="10">
    <location>
        <begin position="246"/>
        <end position="268"/>
    </location>
</feature>
<feature type="compositionally biased region" description="Low complexity" evidence="10">
    <location>
        <begin position="225"/>
        <end position="245"/>
    </location>
</feature>
<dbReference type="AlphaFoldDB" id="A0A061HC73"/>
<evidence type="ECO:0000313" key="11">
    <source>
        <dbReference type="EMBL" id="EPQ29635.1"/>
    </source>
</evidence>
<evidence type="ECO:0000256" key="5">
    <source>
        <dbReference type="ARBA" id="ARBA00022787"/>
    </source>
</evidence>
<accession>A0A061HC73</accession>
<dbReference type="OrthoDB" id="2154253at2759"/>
<keyword evidence="8" id="KW-0496">Mitochondrion</keyword>
<evidence type="ECO:0000256" key="9">
    <source>
        <dbReference type="ARBA" id="ARBA00023136"/>
    </source>
</evidence>
<evidence type="ECO:0000256" key="7">
    <source>
        <dbReference type="ARBA" id="ARBA00022989"/>
    </source>
</evidence>
<dbReference type="HOGENOM" id="CLU_832079_0_0_1"/>
<evidence type="ECO:0000256" key="6">
    <source>
        <dbReference type="ARBA" id="ARBA00022927"/>
    </source>
</evidence>
<evidence type="ECO:0000256" key="8">
    <source>
        <dbReference type="ARBA" id="ARBA00023128"/>
    </source>
</evidence>
<dbReference type="GO" id="GO:0016031">
    <property type="term" value="P:tRNA import into mitochondrion"/>
    <property type="evidence" value="ECO:0007669"/>
    <property type="project" value="TreeGrafter"/>
</dbReference>
<dbReference type="RefSeq" id="XP_007878559.1">
    <property type="nucleotide sequence ID" value="XM_007880368.1"/>
</dbReference>
<gene>
    <name evidence="11" type="ORF">PFL1_02854</name>
</gene>
<evidence type="ECO:0000256" key="2">
    <source>
        <dbReference type="ARBA" id="ARBA00005792"/>
    </source>
</evidence>
<keyword evidence="3" id="KW-0813">Transport</keyword>
<evidence type="ECO:0000256" key="4">
    <source>
        <dbReference type="ARBA" id="ARBA00022692"/>
    </source>
</evidence>
<feature type="region of interest" description="Disordered" evidence="10">
    <location>
        <begin position="173"/>
        <end position="372"/>
    </location>
</feature>
<dbReference type="PANTHER" id="PTHR12430:SF0">
    <property type="entry name" value="TRANSLOCASE OF OUTER MITOCHONDRIAL MEMBRANE 20"/>
    <property type="match status" value="1"/>
</dbReference>
<dbReference type="EMBL" id="KE361630">
    <property type="protein sequence ID" value="EPQ29635.1"/>
    <property type="molecule type" value="Genomic_DNA"/>
</dbReference>
<evidence type="ECO:0000256" key="10">
    <source>
        <dbReference type="SAM" id="MobiDB-lite"/>
    </source>
</evidence>
<feature type="compositionally biased region" description="Polar residues" evidence="10">
    <location>
        <begin position="316"/>
        <end position="325"/>
    </location>
</feature>
<comment type="similarity">
    <text evidence="2">Belongs to the Tom20 family.</text>
</comment>
<dbReference type="GO" id="GO:0030150">
    <property type="term" value="P:protein import into mitochondrial matrix"/>
    <property type="evidence" value="ECO:0007669"/>
    <property type="project" value="TreeGrafter"/>
</dbReference>
<keyword evidence="7" id="KW-1133">Transmembrane helix</keyword>
<sequence>MKTSQVVITSLSLLTAGALGYAIYFDYKRQTDATFRKSLKKDSKKTSKASKKEAERRAKAEEAVIQQLLDEIRQPGVLPADIEAKEQYFLQHVSLGEQLFAQGPEHYLDASIAFFKALKAYPAPVELIMIYQKAVPKEVFDCIMRIVSKDIAMGGGEDGAGPSAAAGLAGQSVGNLDDVDEDGPSAAAAEVHAAEKAKQASGADDGDDDDNSGAHATSAAKDETAPSAPASSTAASSSNQQSQQNNGTDSGTTSSQEWDTLSANSLNDTGVFVPSSQQAATPAAAAASSEADETTSVETAEAAAPEAKVVEESATPVETEQPTPAESSETTYEKTEEQLAAPVDTVGAEAEAEAEAADGEDQWEDEEKKASN</sequence>
<evidence type="ECO:0000256" key="1">
    <source>
        <dbReference type="ARBA" id="ARBA00004572"/>
    </source>
</evidence>
<dbReference type="PRINTS" id="PR00351">
    <property type="entry name" value="OM20RECEPTOR"/>
</dbReference>
<dbReference type="GeneID" id="19316968"/>
<feature type="compositionally biased region" description="Acidic residues" evidence="10">
    <location>
        <begin position="350"/>
        <end position="365"/>
    </location>
</feature>
<organism evidence="11 12">
    <name type="scientific">Pseudozyma flocculosa PF-1</name>
    <dbReference type="NCBI Taxonomy" id="1277687"/>
    <lineage>
        <taxon>Eukaryota</taxon>
        <taxon>Fungi</taxon>
        <taxon>Dikarya</taxon>
        <taxon>Basidiomycota</taxon>
        <taxon>Ustilaginomycotina</taxon>
        <taxon>Ustilaginomycetes</taxon>
        <taxon>Ustilaginales</taxon>
        <taxon>Ustilaginaceae</taxon>
        <taxon>Pseudozyma</taxon>
    </lineage>
</organism>
<keyword evidence="5" id="KW-1000">Mitochondrion outer membrane</keyword>
<dbReference type="SUPFAM" id="SSF47157">
    <property type="entry name" value="Mitochondrial import receptor subunit Tom20"/>
    <property type="match status" value="1"/>
</dbReference>
<dbReference type="InterPro" id="IPR023392">
    <property type="entry name" value="Tom20_dom_sf"/>
</dbReference>
<keyword evidence="9" id="KW-0472">Membrane</keyword>
<keyword evidence="4" id="KW-0812">Transmembrane</keyword>
<feature type="compositionally biased region" description="Low complexity" evidence="10">
    <location>
        <begin position="273"/>
        <end position="289"/>
    </location>
</feature>
<dbReference type="KEGG" id="pfp:PFL1_02854"/>
<dbReference type="Proteomes" id="UP000053664">
    <property type="component" value="Unassembled WGS sequence"/>
</dbReference>
<dbReference type="PANTHER" id="PTHR12430">
    <property type="entry name" value="MITOCHONDRIAL IMPORT RECEPTOR SUBUNIT TOM20"/>
    <property type="match status" value="1"/>
</dbReference>
<dbReference type="Pfam" id="PF02064">
    <property type="entry name" value="MAS20"/>
    <property type="match status" value="1"/>
</dbReference>
<evidence type="ECO:0000256" key="3">
    <source>
        <dbReference type="ARBA" id="ARBA00022448"/>
    </source>
</evidence>
<evidence type="ECO:0008006" key="13">
    <source>
        <dbReference type="Google" id="ProtNLM"/>
    </source>
</evidence>
<dbReference type="GO" id="GO:0030943">
    <property type="term" value="F:mitochondrion targeting sequence binding"/>
    <property type="evidence" value="ECO:0007669"/>
    <property type="project" value="TreeGrafter"/>
</dbReference>
<comment type="subcellular location">
    <subcellularLocation>
        <location evidence="1">Mitochondrion outer membrane</location>
        <topology evidence="1">Single-pass membrane protein</topology>
    </subcellularLocation>
</comment>
<dbReference type="Gene3D" id="1.20.960.10">
    <property type="entry name" value="Mitochondrial outer membrane translocase complex, subunit Tom20 domain"/>
    <property type="match status" value="1"/>
</dbReference>
<dbReference type="GO" id="GO:0006605">
    <property type="term" value="P:protein targeting"/>
    <property type="evidence" value="ECO:0007669"/>
    <property type="project" value="InterPro"/>
</dbReference>
<name>A0A061HC73_9BASI</name>
<protein>
    <recommendedName>
        <fullName evidence="13">Mitochondrial import receptor subunit TOM20</fullName>
    </recommendedName>
</protein>
<dbReference type="eggNOG" id="KOG4056">
    <property type="taxonomic scope" value="Eukaryota"/>
</dbReference>
<proteinExistence type="inferred from homology"/>
<feature type="compositionally biased region" description="Low complexity" evidence="10">
    <location>
        <begin position="296"/>
        <end position="307"/>
    </location>
</feature>
<reference evidence="11 12" key="1">
    <citation type="journal article" date="2013" name="Plant Cell">
        <title>The transition from a phytopathogenic smut ancestor to an anamorphic biocontrol agent deciphered by comparative whole-genome analysis.</title>
        <authorList>
            <person name="Lefebvre F."/>
            <person name="Joly D.L."/>
            <person name="Labbe C."/>
            <person name="Teichmann B."/>
            <person name="Linning R."/>
            <person name="Belzile F."/>
            <person name="Bakkeren G."/>
            <person name="Belanger R.R."/>
        </authorList>
    </citation>
    <scope>NUCLEOTIDE SEQUENCE [LARGE SCALE GENOMIC DNA]</scope>
    <source>
        <strain evidence="11 12">PF-1</strain>
    </source>
</reference>
<dbReference type="GO" id="GO:0005742">
    <property type="term" value="C:mitochondrial outer membrane translocase complex"/>
    <property type="evidence" value="ECO:0007669"/>
    <property type="project" value="InterPro"/>
</dbReference>
<dbReference type="GO" id="GO:0008320">
    <property type="term" value="F:protein transmembrane transporter activity"/>
    <property type="evidence" value="ECO:0007669"/>
    <property type="project" value="TreeGrafter"/>
</dbReference>
<keyword evidence="6" id="KW-0653">Protein transport</keyword>
<dbReference type="GO" id="GO:0006886">
    <property type="term" value="P:intracellular protein transport"/>
    <property type="evidence" value="ECO:0007669"/>
    <property type="project" value="InterPro"/>
</dbReference>
<dbReference type="InterPro" id="IPR002056">
    <property type="entry name" value="MAS20"/>
</dbReference>